<dbReference type="NCBIfam" id="TIGR01352">
    <property type="entry name" value="tonB_Cterm"/>
    <property type="match status" value="1"/>
</dbReference>
<comment type="subcellular location">
    <subcellularLocation>
        <location evidence="1">Membrane</location>
        <topology evidence="1">Single-pass membrane protein</topology>
    </subcellularLocation>
</comment>
<reference evidence="7" key="1">
    <citation type="journal article" date="2021" name="Front. Microbiol.">
        <title>Comprehensive Comparative Genomics and Phenotyping of Methylobacterium Species.</title>
        <authorList>
            <person name="Alessa O."/>
            <person name="Ogura Y."/>
            <person name="Fujitani Y."/>
            <person name="Takami H."/>
            <person name="Hayashi T."/>
            <person name="Sahin N."/>
            <person name="Tani A."/>
        </authorList>
    </citation>
    <scope>NUCLEOTIDE SEQUENCE</scope>
    <source>
        <strain evidence="7">DSM 19015</strain>
    </source>
</reference>
<keyword evidence="4" id="KW-0472">Membrane</keyword>
<evidence type="ECO:0000256" key="4">
    <source>
        <dbReference type="ARBA" id="ARBA00023136"/>
    </source>
</evidence>
<dbReference type="EMBL" id="BPQP01000027">
    <property type="protein sequence ID" value="GJD94665.1"/>
    <property type="molecule type" value="Genomic_DNA"/>
</dbReference>
<feature type="domain" description="TonB C-terminal" evidence="6">
    <location>
        <begin position="29"/>
        <end position="125"/>
    </location>
</feature>
<dbReference type="SUPFAM" id="SSF74653">
    <property type="entry name" value="TolA/TonB C-terminal domain"/>
    <property type="match status" value="1"/>
</dbReference>
<protein>
    <recommendedName>
        <fullName evidence="6">TonB C-terminal domain-containing protein</fullName>
    </recommendedName>
</protein>
<dbReference type="RefSeq" id="WP_238243830.1">
    <property type="nucleotide sequence ID" value="NZ_BPQP01000027.1"/>
</dbReference>
<dbReference type="PROSITE" id="PS52015">
    <property type="entry name" value="TONB_CTD"/>
    <property type="match status" value="1"/>
</dbReference>
<organism evidence="7 8">
    <name type="scientific">Methylobacterium iners</name>
    <dbReference type="NCBI Taxonomy" id="418707"/>
    <lineage>
        <taxon>Bacteria</taxon>
        <taxon>Pseudomonadati</taxon>
        <taxon>Pseudomonadota</taxon>
        <taxon>Alphaproteobacteria</taxon>
        <taxon>Hyphomicrobiales</taxon>
        <taxon>Methylobacteriaceae</taxon>
        <taxon>Methylobacterium</taxon>
    </lineage>
</organism>
<dbReference type="InterPro" id="IPR037682">
    <property type="entry name" value="TonB_C"/>
</dbReference>
<proteinExistence type="predicted"/>
<keyword evidence="8" id="KW-1185">Reference proteome</keyword>
<evidence type="ECO:0000256" key="1">
    <source>
        <dbReference type="ARBA" id="ARBA00004167"/>
    </source>
</evidence>
<keyword evidence="5" id="KW-0732">Signal</keyword>
<keyword evidence="2" id="KW-0812">Transmembrane</keyword>
<feature type="signal peptide" evidence="5">
    <location>
        <begin position="1"/>
        <end position="23"/>
    </location>
</feature>
<feature type="chain" id="PRO_5045630338" description="TonB C-terminal domain-containing protein" evidence="5">
    <location>
        <begin position="24"/>
        <end position="130"/>
    </location>
</feature>
<dbReference type="Proteomes" id="UP001055125">
    <property type="component" value="Unassembled WGS sequence"/>
</dbReference>
<accession>A0ABQ4RYS2</accession>
<evidence type="ECO:0000313" key="8">
    <source>
        <dbReference type="Proteomes" id="UP001055125"/>
    </source>
</evidence>
<evidence type="ECO:0000256" key="2">
    <source>
        <dbReference type="ARBA" id="ARBA00022692"/>
    </source>
</evidence>
<reference evidence="7" key="2">
    <citation type="submission" date="2021-08" db="EMBL/GenBank/DDBJ databases">
        <authorList>
            <person name="Tani A."/>
            <person name="Ola A."/>
            <person name="Ogura Y."/>
            <person name="Katsura K."/>
            <person name="Hayashi T."/>
        </authorList>
    </citation>
    <scope>NUCLEOTIDE SEQUENCE</scope>
    <source>
        <strain evidence="7">DSM 19015</strain>
    </source>
</reference>
<evidence type="ECO:0000256" key="5">
    <source>
        <dbReference type="SAM" id="SignalP"/>
    </source>
</evidence>
<evidence type="ECO:0000313" key="7">
    <source>
        <dbReference type="EMBL" id="GJD94665.1"/>
    </source>
</evidence>
<gene>
    <name evidence="7" type="ORF">OCOJLMKI_1868</name>
</gene>
<comment type="caution">
    <text evidence="7">The sequence shown here is derived from an EMBL/GenBank/DDBJ whole genome shotgun (WGS) entry which is preliminary data.</text>
</comment>
<dbReference type="InterPro" id="IPR006260">
    <property type="entry name" value="TonB/TolA_C"/>
</dbReference>
<sequence>MPTILRLISVLVLLANLSTGAAAAGEESRWAREAATRIRSHLAWPKGMSPAKKRRAVVTFLVDRAGVISEARLVEKTGSDMADRAALTAVNRASPLPAPPFPPDQPRLAVTLPVSFAPDFVPPRSICNGC</sequence>
<evidence type="ECO:0000259" key="6">
    <source>
        <dbReference type="PROSITE" id="PS52015"/>
    </source>
</evidence>
<dbReference type="Gene3D" id="3.30.1150.10">
    <property type="match status" value="1"/>
</dbReference>
<evidence type="ECO:0000256" key="3">
    <source>
        <dbReference type="ARBA" id="ARBA00022989"/>
    </source>
</evidence>
<dbReference type="Pfam" id="PF13103">
    <property type="entry name" value="TonB_2"/>
    <property type="match status" value="1"/>
</dbReference>
<keyword evidence="3" id="KW-1133">Transmembrane helix</keyword>
<name>A0ABQ4RYS2_9HYPH</name>